<dbReference type="InterPro" id="IPR006638">
    <property type="entry name" value="Elp3/MiaA/NifB-like_rSAM"/>
</dbReference>
<organism evidence="2 3">
    <name type="scientific">Romboutsia hominis</name>
    <dbReference type="NCBI Taxonomy" id="1507512"/>
    <lineage>
        <taxon>Bacteria</taxon>
        <taxon>Bacillati</taxon>
        <taxon>Bacillota</taxon>
        <taxon>Clostridia</taxon>
        <taxon>Peptostreptococcales</taxon>
        <taxon>Peptostreptococcaceae</taxon>
        <taxon>Romboutsia</taxon>
    </lineage>
</organism>
<keyword evidence="2" id="KW-0808">Transferase</keyword>
<proteinExistence type="predicted"/>
<dbReference type="EC" id="2.-.-.-" evidence="2"/>
<dbReference type="Proteomes" id="UP000245695">
    <property type="component" value="Chromosome 1"/>
</dbReference>
<dbReference type="AlphaFoldDB" id="A0A2P2BRC6"/>
<feature type="domain" description="Elp3/MiaA/NifB-like radical SAM core" evidence="1">
    <location>
        <begin position="13"/>
        <end position="213"/>
    </location>
</feature>
<protein>
    <submittedName>
        <fullName evidence="2">Radical SAM domain protein</fullName>
        <ecNumber evidence="2">2.-.-.-</ecNumber>
    </submittedName>
</protein>
<dbReference type="GO" id="GO:0016740">
    <property type="term" value="F:transferase activity"/>
    <property type="evidence" value="ECO:0007669"/>
    <property type="project" value="UniProtKB-KW"/>
</dbReference>
<keyword evidence="3" id="KW-1185">Reference proteome</keyword>
<accession>A0A2P2BRC6</accession>
<reference evidence="2 3" key="1">
    <citation type="submission" date="2014-09" db="EMBL/GenBank/DDBJ databases">
        <authorList>
            <person name="Hornung B.V."/>
        </authorList>
    </citation>
    <scope>NUCLEOTIDE SEQUENCE [LARGE SCALE GENOMIC DNA]</scope>
    <source>
        <strain evidence="2 3">FRIFI</strain>
    </source>
</reference>
<evidence type="ECO:0000259" key="1">
    <source>
        <dbReference type="SMART" id="SM00729"/>
    </source>
</evidence>
<name>A0A2P2BRC6_9FIRM</name>
<dbReference type="SMART" id="SM00729">
    <property type="entry name" value="Elp3"/>
    <property type="match status" value="1"/>
</dbReference>
<gene>
    <name evidence="2" type="ORF">FRIFI_1376</name>
</gene>
<sequence>MDRYSEITNKNQREIVLLKSFPCVWGKCSFCDYILDNSKSEEEINKLNFKVLENITGKYKVLEVINSGSCFELPKATLDKIKDIIKDKNIEKLFLESHWSYKNKIQDMREYFEIPITFKIGVESFDYDFRNNFLNKNAKFKSVEELKTYFDSPCMMVGIKGQTKEMIDKDMDIVLNNFDHATINVFVNNTSDIKRDDEIVNWFVDKYKDLLDKNPNIEVLYNNTDFGVGE</sequence>
<dbReference type="RefSeq" id="WP_092925772.1">
    <property type="nucleotide sequence ID" value="NZ_FJTZ01000012.1"/>
</dbReference>
<dbReference type="KEGG" id="rhom:FRIFI_1376"/>
<evidence type="ECO:0000313" key="3">
    <source>
        <dbReference type="Proteomes" id="UP000245695"/>
    </source>
</evidence>
<dbReference type="EMBL" id="LN650648">
    <property type="protein sequence ID" value="CEI72911.1"/>
    <property type="molecule type" value="Genomic_DNA"/>
</dbReference>
<evidence type="ECO:0000313" key="2">
    <source>
        <dbReference type="EMBL" id="CEI72911.1"/>
    </source>
</evidence>
<dbReference type="GO" id="GO:0051536">
    <property type="term" value="F:iron-sulfur cluster binding"/>
    <property type="evidence" value="ECO:0007669"/>
    <property type="project" value="InterPro"/>
</dbReference>